<dbReference type="RefSeq" id="YP_008574810.1">
    <property type="nucleotide sequence ID" value="NC_022373.1"/>
</dbReference>
<dbReference type="GO" id="GO:0039648">
    <property type="term" value="P:symbiont-mediated perturbation of host ubiquitin-like protein modification"/>
    <property type="evidence" value="ECO:0007669"/>
    <property type="project" value="UniProtKB-UniRule"/>
</dbReference>
<comment type="function">
    <text evidence="16">Plays a major role in the induction and maintenance of cellular transformation. E6 associates with host UBE3A/E6-AP ubiquitin-protein ligase and modulates its activity. Protects host keratinocytes from apoptosis by mediating the degradation of host BAK1. May also inhibit host immune response.</text>
</comment>
<evidence type="ECO:0000256" key="14">
    <source>
        <dbReference type="ARBA" id="ARBA00023280"/>
    </source>
</evidence>
<dbReference type="HAMAP" id="MF_04006">
    <property type="entry name" value="HPV_E6"/>
    <property type="match status" value="1"/>
</dbReference>
<keyword evidence="6 16" id="KW-0479">Metal-binding</keyword>
<dbReference type="GO" id="GO:0008270">
    <property type="term" value="F:zinc ion binding"/>
    <property type="evidence" value="ECO:0007669"/>
    <property type="project" value="UniProtKB-KW"/>
</dbReference>
<keyword evidence="11 16" id="KW-0010">Activator</keyword>
<dbReference type="GO" id="GO:0006355">
    <property type="term" value="P:regulation of DNA-templated transcription"/>
    <property type="evidence" value="ECO:0007669"/>
    <property type="project" value="UniProtKB-UniRule"/>
</dbReference>
<dbReference type="Proteomes" id="UP000123609">
    <property type="component" value="Segment"/>
</dbReference>
<evidence type="ECO:0000256" key="8">
    <source>
        <dbReference type="ARBA" id="ARBA00022833"/>
    </source>
</evidence>
<evidence type="ECO:0000256" key="5">
    <source>
        <dbReference type="ARBA" id="ARBA00022632"/>
    </source>
</evidence>
<dbReference type="GO" id="GO:0030430">
    <property type="term" value="C:host cell cytoplasm"/>
    <property type="evidence" value="ECO:0007669"/>
    <property type="project" value="UniProtKB-SubCell"/>
</dbReference>
<dbReference type="GO" id="GO:0042025">
    <property type="term" value="C:host cell nucleus"/>
    <property type="evidence" value="ECO:0007669"/>
    <property type="project" value="UniProtKB-SubCell"/>
</dbReference>
<dbReference type="GO" id="GO:0039502">
    <property type="term" value="P:symbiont-mediated suppression of host type I interferon-mediated signaling pathway"/>
    <property type="evidence" value="ECO:0007669"/>
    <property type="project" value="UniProtKB-UniRule"/>
</dbReference>
<keyword evidence="8 16" id="KW-0862">Zinc</keyword>
<evidence type="ECO:0000256" key="2">
    <source>
        <dbReference type="ARBA" id="ARBA00022518"/>
    </source>
</evidence>
<dbReference type="Pfam" id="PF00518">
    <property type="entry name" value="E6"/>
    <property type="match status" value="1"/>
</dbReference>
<reference evidence="19" key="3">
    <citation type="journal article" date="2018" name="J. Vet. Med. Sci.">
        <title>Detection of felis catus papillomavirus type 3 and 4 DNA from squamous cell carcinoma cases of cats in Japan.</title>
        <authorList>
            <person name="Yamashita-Kawanishi N."/>
            <person name="Sawanobori R."/>
            <person name="Matsumiya K."/>
            <person name="Uema A."/>
            <person name="Chambers J.K."/>
            <person name="Uchida K."/>
            <person name="Shimakura H."/>
            <person name="Tsuzuki M."/>
            <person name="Chang C.-Y."/>
            <person name="Chang H.-W."/>
            <person name="Haga T."/>
        </authorList>
    </citation>
    <scope>NUCLEOTIDE SEQUENCE</scope>
    <source>
        <strain evidence="19">141110</strain>
    </source>
</reference>
<keyword evidence="13 16" id="KW-1035">Host cytoplasm</keyword>
<dbReference type="GO" id="GO:0006351">
    <property type="term" value="P:DNA-templated transcription"/>
    <property type="evidence" value="ECO:0007669"/>
    <property type="project" value="UniProtKB-UniRule"/>
</dbReference>
<evidence type="ECO:0000256" key="10">
    <source>
        <dbReference type="ARBA" id="ARBA00023125"/>
    </source>
</evidence>
<keyword evidence="3 16" id="KW-1048">Host nucleus</keyword>
<reference evidence="19" key="2">
    <citation type="submission" date="2017-11" db="EMBL/GenBank/DDBJ databases">
        <authorList>
            <person name="Yamashita N."/>
            <person name="Sawanobori R."/>
            <person name="Matsumiya K."/>
            <person name="Haga T."/>
        </authorList>
    </citation>
    <scope>NUCLEOTIDE SEQUENCE</scope>
    <source>
        <strain evidence="19">141110</strain>
    </source>
</reference>
<dbReference type="SUPFAM" id="SSF161229">
    <property type="entry name" value="E6 C-terminal domain-like"/>
    <property type="match status" value="2"/>
</dbReference>
<dbReference type="GO" id="GO:0052170">
    <property type="term" value="P:symbiont-mediated suppression of host innate immune response"/>
    <property type="evidence" value="ECO:0007669"/>
    <property type="project" value="UniProtKB-KW"/>
</dbReference>
<evidence type="ECO:0000256" key="13">
    <source>
        <dbReference type="ARBA" id="ARBA00023200"/>
    </source>
</evidence>
<keyword evidence="10 16" id="KW-0238">DNA-binding</keyword>
<reference evidence="19" key="4">
    <citation type="journal article" date="2021" name="Virus Genes">
        <title>Full-genome characterization of a novel Felis catus papillomavirus 4 subtype identified in a cutaneous squamous cell carcinoma of a domestic cat.</title>
        <authorList>
            <person name="Yamashita-Kawanishi N."/>
            <person name="Gushino Y."/>
            <person name="Chang C.-Y."/>
            <person name="Chang H."/>
            <person name="Chambers J.K."/>
            <person name="Uchida K."/>
            <person name="Haga T."/>
        </authorList>
    </citation>
    <scope>NUCLEOTIDE SEQUENCE</scope>
    <source>
        <strain evidence="19">141110</strain>
    </source>
</reference>
<evidence type="ECO:0000256" key="9">
    <source>
        <dbReference type="ARBA" id="ARBA00023015"/>
    </source>
</evidence>
<reference evidence="18 20" key="1">
    <citation type="journal article" date="2014" name="Virus Genes">
        <title>Genomic characterisation of Felis catus papillomavirus 4, a novel papillomavirus detected in the oral cavity of a domestic cat.</title>
        <authorList>
            <person name="Dunowska M."/>
            <person name="Munday J.S."/>
            <person name="Laurie R.E."/>
            <person name="Hills S.F."/>
        </authorList>
    </citation>
    <scope>NUCLEOTIDE SEQUENCE [LARGE SCALE GENOMIC DNA]</scope>
    <source>
        <strain evidence="18">MY-3</strain>
    </source>
</reference>
<protein>
    <recommendedName>
        <fullName evidence="16 17">Protein E6</fullName>
    </recommendedName>
</protein>
<feature type="zinc finger region" evidence="16">
    <location>
        <begin position="98"/>
        <end position="134"/>
    </location>
</feature>
<evidence type="ECO:0000256" key="4">
    <source>
        <dbReference type="ARBA" id="ARBA00022581"/>
    </source>
</evidence>
<evidence type="ECO:0000256" key="3">
    <source>
        <dbReference type="ARBA" id="ARBA00022562"/>
    </source>
</evidence>
<keyword evidence="7 16" id="KW-0863">Zinc-finger</keyword>
<accession>T2D2X0</accession>
<keyword evidence="2 16" id="KW-0244">Early protein</keyword>
<evidence type="ECO:0000256" key="1">
    <source>
        <dbReference type="ARBA" id="ARBA00006346"/>
    </source>
</evidence>
<comment type="subcellular location">
    <subcellularLocation>
        <location evidence="16 17">Host cytoplasm</location>
    </subcellularLocation>
    <subcellularLocation>
        <location evidence="16 17">Host nucleus</location>
    </subcellularLocation>
</comment>
<dbReference type="SMR" id="T2D2X0"/>
<keyword evidence="5 16" id="KW-1090">Inhibition of host innate immune response by virus</keyword>
<dbReference type="GO" id="GO:0052150">
    <property type="term" value="P:symbiont-mediated perturbation of host apoptosis"/>
    <property type="evidence" value="ECO:0007669"/>
    <property type="project" value="UniProtKB-KW"/>
</dbReference>
<comment type="caution">
    <text evidence="16">Lacks conserved residue(s) required for the propagation of feature annotation.</text>
</comment>
<comment type="subunit">
    <text evidence="16">Forms homodimers. Interacts with ubiquitin-protein ligase UBE3A/E6-AP; this interaction stimulates UBE3A ubiquitin activity. Interacts with host BAK1.</text>
</comment>
<dbReference type="EMBL" id="LC333413">
    <property type="protein sequence ID" value="BCW91356.1"/>
    <property type="molecule type" value="Genomic_DNA"/>
</dbReference>
<keyword evidence="4 16" id="KW-0945">Host-virus interaction</keyword>
<evidence type="ECO:0000313" key="19">
    <source>
        <dbReference type="EMBL" id="BCW91356.1"/>
    </source>
</evidence>
<evidence type="ECO:0000256" key="15">
    <source>
        <dbReference type="ARBA" id="ARBA00023323"/>
    </source>
</evidence>
<proteinExistence type="inferred from homology"/>
<dbReference type="KEGG" id="vg:17035630"/>
<name>T2D2X0_9PAPI</name>
<feature type="zinc finger region" evidence="16">
    <location>
        <begin position="25"/>
        <end position="61"/>
    </location>
</feature>
<keyword evidence="15 16" id="KW-1119">Modulation of host cell apoptosis by virus</keyword>
<evidence type="ECO:0000313" key="18">
    <source>
        <dbReference type="EMBL" id="AGV40802.1"/>
    </source>
</evidence>
<comment type="similarity">
    <text evidence="1 16 17">Belongs to the papillomaviridae E6 protein family.</text>
</comment>
<keyword evidence="9 16" id="KW-0805">Transcription regulation</keyword>
<evidence type="ECO:0000256" key="11">
    <source>
        <dbReference type="ARBA" id="ARBA00023159"/>
    </source>
</evidence>
<evidence type="ECO:0000313" key="20">
    <source>
        <dbReference type="Proteomes" id="UP000123609"/>
    </source>
</evidence>
<organism evidence="18 20">
    <name type="scientific">Felis catus papillomavirus 4</name>
    <dbReference type="NCBI Taxonomy" id="1398507"/>
    <lineage>
        <taxon>Viruses</taxon>
        <taxon>Monodnaviria</taxon>
        <taxon>Shotokuvirae</taxon>
        <taxon>Cossaviricota</taxon>
        <taxon>Papovaviricetes</taxon>
        <taxon>Zurhausenvirales</taxon>
        <taxon>Papillomaviridae</taxon>
        <taxon>Firstpapillomavirinae</taxon>
        <taxon>Taupapillomavirus</taxon>
        <taxon>Taupapillomavirus 3</taxon>
    </lineage>
</organism>
<dbReference type="GO" id="GO:0003677">
    <property type="term" value="F:DNA binding"/>
    <property type="evidence" value="ECO:0007669"/>
    <property type="project" value="UniProtKB-UniRule"/>
</dbReference>
<evidence type="ECO:0000256" key="17">
    <source>
        <dbReference type="RuleBase" id="RU363123"/>
    </source>
</evidence>
<dbReference type="Gene3D" id="3.30.240.40">
    <property type="entry name" value="E6 early regulatory protein"/>
    <property type="match status" value="2"/>
</dbReference>
<keyword evidence="12 16" id="KW-0804">Transcription</keyword>
<evidence type="ECO:0000256" key="12">
    <source>
        <dbReference type="ARBA" id="ARBA00023163"/>
    </source>
</evidence>
<evidence type="ECO:0000256" key="6">
    <source>
        <dbReference type="ARBA" id="ARBA00022723"/>
    </source>
</evidence>
<evidence type="ECO:0000256" key="16">
    <source>
        <dbReference type="HAMAP-Rule" id="MF_04006"/>
    </source>
</evidence>
<evidence type="ECO:0000256" key="7">
    <source>
        <dbReference type="ARBA" id="ARBA00022771"/>
    </source>
</evidence>
<dbReference type="InterPro" id="IPR001334">
    <property type="entry name" value="E6"/>
</dbReference>
<dbReference type="EMBL" id="KF147892">
    <property type="protein sequence ID" value="AGV40802.1"/>
    <property type="molecule type" value="Genomic_DNA"/>
</dbReference>
<dbReference type="OrthoDB" id="27353at10239"/>
<gene>
    <name evidence="16 18" type="primary">E6</name>
</gene>
<keyword evidence="14 16" id="KW-0899">Viral immunoevasion</keyword>
<dbReference type="InterPro" id="IPR038575">
    <property type="entry name" value="E6_sf"/>
</dbReference>
<sequence length="137" mass="15329">MAKPTSVAGVCGRLGISVARILVKCCFCGNYLSETDKIAFDFKDLGLFVRGGRLLGICERCCLLRSASDCASNIKCCLELDGVLKFTGESLENLVVRCSRCMRKLSVTEKLACWYQREPLVLVRDYWRGCCRLCRLP</sequence>